<protein>
    <submittedName>
        <fullName evidence="10">TonB-dependent receptor</fullName>
    </submittedName>
</protein>
<dbReference type="InterPro" id="IPR036942">
    <property type="entry name" value="Beta-barrel_TonB_sf"/>
</dbReference>
<feature type="region of interest" description="Disordered" evidence="7">
    <location>
        <begin position="109"/>
        <end position="132"/>
    </location>
</feature>
<proteinExistence type="predicted"/>
<reference evidence="10 11" key="1">
    <citation type="submission" date="2017-08" db="EMBL/GenBank/DDBJ databases">
        <title>Infants hospitalized years apart are colonized by the same room-sourced microbial strains.</title>
        <authorList>
            <person name="Brooks B."/>
            <person name="Olm M.R."/>
            <person name="Firek B.A."/>
            <person name="Baker R."/>
            <person name="Thomas B.C."/>
            <person name="Morowitz M.J."/>
            <person name="Banfield J.F."/>
        </authorList>
    </citation>
    <scope>NUCLEOTIDE SEQUENCE [LARGE SCALE GENOMIC DNA]</scope>
    <source>
        <strain evidence="10">S2_018_000_R3_110</strain>
    </source>
</reference>
<dbReference type="EMBL" id="QFNF01000024">
    <property type="protein sequence ID" value="PZO76809.1"/>
    <property type="molecule type" value="Genomic_DNA"/>
</dbReference>
<feature type="chain" id="PRO_5016165755" evidence="8">
    <location>
        <begin position="26"/>
        <end position="1017"/>
    </location>
</feature>
<evidence type="ECO:0000313" key="10">
    <source>
        <dbReference type="EMBL" id="PZO76809.1"/>
    </source>
</evidence>
<evidence type="ECO:0000256" key="2">
    <source>
        <dbReference type="ARBA" id="ARBA00022448"/>
    </source>
</evidence>
<evidence type="ECO:0000256" key="8">
    <source>
        <dbReference type="SAM" id="SignalP"/>
    </source>
</evidence>
<gene>
    <name evidence="10" type="ORF">DI632_09740</name>
</gene>
<feature type="signal peptide" evidence="8">
    <location>
        <begin position="1"/>
        <end position="25"/>
    </location>
</feature>
<keyword evidence="3" id="KW-1134">Transmembrane beta strand</keyword>
<dbReference type="Proteomes" id="UP000248614">
    <property type="component" value="Unassembled WGS sequence"/>
</dbReference>
<comment type="caution">
    <text evidence="10">The sequence shown here is derived from an EMBL/GenBank/DDBJ whole genome shotgun (WGS) entry which is preliminary data.</text>
</comment>
<feature type="domain" description="TonB-dependent transporter Oar-like beta-barrel" evidence="9">
    <location>
        <begin position="263"/>
        <end position="333"/>
    </location>
</feature>
<name>A0A2W4ZA84_9SPHN</name>
<dbReference type="InterPro" id="IPR013784">
    <property type="entry name" value="Carb-bd-like_fold"/>
</dbReference>
<dbReference type="GO" id="GO:0015344">
    <property type="term" value="F:siderophore uptake transmembrane transporter activity"/>
    <property type="evidence" value="ECO:0007669"/>
    <property type="project" value="TreeGrafter"/>
</dbReference>
<dbReference type="GO" id="GO:0044718">
    <property type="term" value="P:siderophore transmembrane transport"/>
    <property type="evidence" value="ECO:0007669"/>
    <property type="project" value="TreeGrafter"/>
</dbReference>
<evidence type="ECO:0000256" key="5">
    <source>
        <dbReference type="ARBA" id="ARBA00023136"/>
    </source>
</evidence>
<keyword evidence="8" id="KW-0732">Signal</keyword>
<evidence type="ECO:0000256" key="6">
    <source>
        <dbReference type="ARBA" id="ARBA00023237"/>
    </source>
</evidence>
<comment type="subcellular location">
    <subcellularLocation>
        <location evidence="1">Cell outer membrane</location>
        <topology evidence="1">Multi-pass membrane protein</topology>
    </subcellularLocation>
</comment>
<keyword evidence="10" id="KW-0675">Receptor</keyword>
<dbReference type="Gene3D" id="2.60.40.1120">
    <property type="entry name" value="Carboxypeptidase-like, regulatory domain"/>
    <property type="match status" value="1"/>
</dbReference>
<dbReference type="InterPro" id="IPR057601">
    <property type="entry name" value="Oar-like_b-barrel"/>
</dbReference>
<dbReference type="Pfam" id="PF25183">
    <property type="entry name" value="OMP_b-brl_4"/>
    <property type="match status" value="2"/>
</dbReference>
<evidence type="ECO:0000259" key="9">
    <source>
        <dbReference type="Pfam" id="PF25183"/>
    </source>
</evidence>
<dbReference type="Pfam" id="PF13620">
    <property type="entry name" value="CarboxypepD_reg"/>
    <property type="match status" value="1"/>
</dbReference>
<keyword evidence="4" id="KW-0812">Transmembrane</keyword>
<dbReference type="GO" id="GO:0030246">
    <property type="term" value="F:carbohydrate binding"/>
    <property type="evidence" value="ECO:0007669"/>
    <property type="project" value="InterPro"/>
</dbReference>
<keyword evidence="2" id="KW-0813">Transport</keyword>
<evidence type="ECO:0000256" key="1">
    <source>
        <dbReference type="ARBA" id="ARBA00004571"/>
    </source>
</evidence>
<organism evidence="10 11">
    <name type="scientific">Sphingomonas hengshuiensis</name>
    <dbReference type="NCBI Taxonomy" id="1609977"/>
    <lineage>
        <taxon>Bacteria</taxon>
        <taxon>Pseudomonadati</taxon>
        <taxon>Pseudomonadota</taxon>
        <taxon>Alphaproteobacteria</taxon>
        <taxon>Sphingomonadales</taxon>
        <taxon>Sphingomonadaceae</taxon>
        <taxon>Sphingomonas</taxon>
    </lineage>
</organism>
<evidence type="ECO:0000256" key="3">
    <source>
        <dbReference type="ARBA" id="ARBA00022452"/>
    </source>
</evidence>
<keyword evidence="6" id="KW-0998">Cell outer membrane</keyword>
<dbReference type="Gene3D" id="2.40.170.20">
    <property type="entry name" value="TonB-dependent receptor, beta-barrel domain"/>
    <property type="match status" value="1"/>
</dbReference>
<dbReference type="SUPFAM" id="SSF56935">
    <property type="entry name" value="Porins"/>
    <property type="match status" value="1"/>
</dbReference>
<feature type="domain" description="TonB-dependent transporter Oar-like beta-barrel" evidence="9">
    <location>
        <begin position="357"/>
        <end position="893"/>
    </location>
</feature>
<accession>A0A2W4ZA84</accession>
<dbReference type="SUPFAM" id="SSF49452">
    <property type="entry name" value="Starch-binding domain-like"/>
    <property type="match status" value="1"/>
</dbReference>
<evidence type="ECO:0000256" key="4">
    <source>
        <dbReference type="ARBA" id="ARBA00022692"/>
    </source>
</evidence>
<dbReference type="PANTHER" id="PTHR30069">
    <property type="entry name" value="TONB-DEPENDENT OUTER MEMBRANE RECEPTOR"/>
    <property type="match status" value="1"/>
</dbReference>
<feature type="compositionally biased region" description="Low complexity" evidence="7">
    <location>
        <begin position="109"/>
        <end position="124"/>
    </location>
</feature>
<dbReference type="AlphaFoldDB" id="A0A2W4ZA84"/>
<evidence type="ECO:0000313" key="11">
    <source>
        <dbReference type="Proteomes" id="UP000248614"/>
    </source>
</evidence>
<dbReference type="GO" id="GO:0009279">
    <property type="term" value="C:cell outer membrane"/>
    <property type="evidence" value="ECO:0007669"/>
    <property type="project" value="UniProtKB-SubCell"/>
</dbReference>
<sequence length="1017" mass="111763">MIRAALAAATTLATGAMLAPVAAYAQVGQASLRGTITSPPGNQATQVTAVEVATGIRRTATIGADGAYNFASLRAGTYRLEIQLTNGTRNSDEFTLRVGQNAGLDIDLTTAPAAPAPTSETAQTDPGSVEGSDQEIIVTGSRIRTLSGGQVGINITQRLIEQLPQNNRNFLAFADLAPGVRFVEEGANGQARLQGGAQRSNSVNVFIDGVSQKDYVLKNGVTGQDSTPGNPFPQLAIGEYQVLSSNYKAEFDQVSSVAIVAGTKSGTNEFHGEGFVDFTNQDLRALRPTELYPRRVAKVDTKDIQYGVALGGPIIKDVAHFFASYEGKRQERPVDVLPGNGVDINVIPAELRSRFGNFTNTFNEDLIFGKIDISPTAEDLIEFTAKYRKESGDSLGSGINAFSTRTNNSVEELRGMARWQHTADTWINDFRVSYEDVSWAPQPAEPGINQFFQRTEQRANGPVRIDLLRIGGGTNNQNKGQKGWTVQNDFTYTGLEGHTFKTGVKAKWVDLNTLEQNNINGSYTYDVNLLSPTGFQTDTPYRLQFGAPSGFGSSSIESKNFQFGIYAQDDWDVTDRLTLNLGVRWDYERTPAFLDFVTPQSNLTAVSAAQYPNLQNADYNINDYISTGNNRKAFTGAIQPRVGFTYRIDEEGRFTVFGGFGRSYDRNQFDFLQQELSVGAFQQRTFLFQGANPLNQCTPSATCIPWNPIYLTAEGRAQLASSSTGGGRELRFIKNDLKMPYSDQVSLGFRSRFNPIELEVGYQHISSRDGFVYLLGNRRPDGSFFASGPTTGALIPQSPFPFTPPGFGSILIGDNGLKTDADSAYVKLTKPYSPTSPWSLDATYTFTEASENRTFNETFSLDFPSIDDYPTLRSAGVPRHRFVAAGSVDTPIGLTLSSKFSIESPLFQVAPFETSDPFRRTFVGAFRESLGDQWGRRQLDVAATKYVPIRFVNDTARIRFRVDIINLMNDRNYIDFNNNPRDNSRTDGTQSVYRERSSFSIGGNQPRTIKLSAGFNF</sequence>
<dbReference type="PANTHER" id="PTHR30069:SF46">
    <property type="entry name" value="OAR PROTEIN"/>
    <property type="match status" value="1"/>
</dbReference>
<dbReference type="InterPro" id="IPR039426">
    <property type="entry name" value="TonB-dep_rcpt-like"/>
</dbReference>
<keyword evidence="5" id="KW-0472">Membrane</keyword>
<evidence type="ECO:0000256" key="7">
    <source>
        <dbReference type="SAM" id="MobiDB-lite"/>
    </source>
</evidence>